<reference evidence="2 3" key="1">
    <citation type="journal article" date="2013" name="PLoS ONE">
        <title>Predicting the Proteins of Angomonas deanei, Strigomonas culicis and Their Respective Endosymbionts Reveals New Aspects of the Trypanosomatidae Family.</title>
        <authorList>
            <person name="Motta M.C."/>
            <person name="Martins A.C."/>
            <person name="de Souza S.S."/>
            <person name="Catta-Preta C.M."/>
            <person name="Silva R."/>
            <person name="Klein C.C."/>
            <person name="de Almeida L.G."/>
            <person name="de Lima Cunha O."/>
            <person name="Ciapina L.P."/>
            <person name="Brocchi M."/>
            <person name="Colabardini A.C."/>
            <person name="de Araujo Lima B."/>
            <person name="Machado C.R."/>
            <person name="de Almeida Soares C.M."/>
            <person name="Probst C.M."/>
            <person name="de Menezes C.B."/>
            <person name="Thompson C.E."/>
            <person name="Bartholomeu D.C."/>
            <person name="Gradia D.F."/>
            <person name="Pavoni D.P."/>
            <person name="Grisard E.C."/>
            <person name="Fantinatti-Garboggini F."/>
            <person name="Marchini F.K."/>
            <person name="Rodrigues-Luiz G.F."/>
            <person name="Wagner G."/>
            <person name="Goldman G.H."/>
            <person name="Fietto J.L."/>
            <person name="Elias M.C."/>
            <person name="Goldman M.H."/>
            <person name="Sagot M.F."/>
            <person name="Pereira M."/>
            <person name="Stoco P.H."/>
            <person name="de Mendonca-Neto R.P."/>
            <person name="Teixeira S.M."/>
            <person name="Maciel T.E."/>
            <person name="de Oliveira Mendes T.A."/>
            <person name="Urmenyi T.P."/>
            <person name="de Souza W."/>
            <person name="Schenkman S."/>
            <person name="de Vasconcelos A.T."/>
        </authorList>
    </citation>
    <scope>NUCLEOTIDE SEQUENCE [LARGE SCALE GENOMIC DNA]</scope>
</reference>
<comment type="caution">
    <text evidence="2">The sequence shown here is derived from an EMBL/GenBank/DDBJ whole genome shotgun (WGS) entry which is preliminary data.</text>
</comment>
<gene>
    <name evidence="2" type="ORF">STCU_07861</name>
</gene>
<dbReference type="Proteomes" id="UP000015354">
    <property type="component" value="Unassembled WGS sequence"/>
</dbReference>
<dbReference type="PANTHER" id="PTHR37317:SF5">
    <property type="entry name" value="ZINC-RIBBON DOMAIN-CONTAINING PROTEIN-RELATED"/>
    <property type="match status" value="1"/>
</dbReference>
<dbReference type="PANTHER" id="PTHR37317">
    <property type="entry name" value="BLR8090 PROTEIN"/>
    <property type="match status" value="1"/>
</dbReference>
<feature type="domain" description="Treble clef zinc finger" evidence="1">
    <location>
        <begin position="236"/>
        <end position="279"/>
    </location>
</feature>
<dbReference type="AlphaFoldDB" id="S9U2H6"/>
<dbReference type="Pfam" id="PF14311">
    <property type="entry name" value="DUF4379"/>
    <property type="match status" value="3"/>
</dbReference>
<organism evidence="2 3">
    <name type="scientific">Strigomonas culicis</name>
    <dbReference type="NCBI Taxonomy" id="28005"/>
    <lineage>
        <taxon>Eukaryota</taxon>
        <taxon>Discoba</taxon>
        <taxon>Euglenozoa</taxon>
        <taxon>Kinetoplastea</taxon>
        <taxon>Metakinetoplastina</taxon>
        <taxon>Trypanosomatida</taxon>
        <taxon>Trypanosomatidae</taxon>
        <taxon>Strigomonadinae</taxon>
        <taxon>Strigomonas</taxon>
    </lineage>
</organism>
<evidence type="ECO:0000313" key="3">
    <source>
        <dbReference type="Proteomes" id="UP000015354"/>
    </source>
</evidence>
<accession>S9U2H6</accession>
<dbReference type="EMBL" id="ATMH01007861">
    <property type="protein sequence ID" value="EPY23123.1"/>
    <property type="molecule type" value="Genomic_DNA"/>
</dbReference>
<sequence length="405" mass="45594">MKLTRQAFLSASSIHFLFKSSGCIFGKPHFNLSKLPAHLRSEFDSENNMHFLQYLAGCRKDKAEVIVEPLWAHKVSWKCSTCGCTWSARPADRLNPQRSDAASCPSCRLQKSTKHTLPQGKKACCGSLVDTYPLLASQWDLIRNNLPVNEVYTPLHAISFNSNSLVWWICPSCKESWHESVVSRVTKYEKDGAAVCSSCTSRGLSTGGTAISTKERGAVLSDDRHLMDEVLLRPHEDPSEISLASEMVLNWKCKRCEYEYQMSLANRTVRYEQCPQCCGAVVTPLNSLCIQRPDVVKEVAKNISRTKILSMTIYDDRELPFVCRSCLSPFSMTARTRCGVPEGIPACPKCFLSVSKAIGAHAHNRKSTHMTLSKVIANNRKRKLTFNEMEVTKHLVRRTDRLLRD</sequence>
<dbReference type="InterPro" id="IPR025487">
    <property type="entry name" value="DUF4379"/>
</dbReference>
<protein>
    <recommendedName>
        <fullName evidence="1">Treble clef zinc finger domain-containing protein</fullName>
    </recommendedName>
</protein>
<evidence type="ECO:0000313" key="2">
    <source>
        <dbReference type="EMBL" id="EPY23123.1"/>
    </source>
</evidence>
<name>S9U2H6_9TRYP</name>
<feature type="domain" description="Treble clef zinc finger" evidence="1">
    <location>
        <begin position="72"/>
        <end position="108"/>
    </location>
</feature>
<evidence type="ECO:0000259" key="1">
    <source>
        <dbReference type="Pfam" id="PF14311"/>
    </source>
</evidence>
<feature type="domain" description="Treble clef zinc finger" evidence="1">
    <location>
        <begin position="154"/>
        <end position="201"/>
    </location>
</feature>
<proteinExistence type="predicted"/>
<dbReference type="OrthoDB" id="264480at2759"/>
<keyword evidence="3" id="KW-1185">Reference proteome</keyword>